<comment type="caution">
    <text evidence="1">The sequence shown here is derived from an EMBL/GenBank/DDBJ whole genome shotgun (WGS) entry which is preliminary data.</text>
</comment>
<feature type="non-terminal residue" evidence="1">
    <location>
        <position position="71"/>
    </location>
</feature>
<evidence type="ECO:0000313" key="1">
    <source>
        <dbReference type="EMBL" id="KRY05053.1"/>
    </source>
</evidence>
<dbReference type="Proteomes" id="UP000054783">
    <property type="component" value="Unassembled WGS sequence"/>
</dbReference>
<dbReference type="EMBL" id="JYDQ01001537">
    <property type="protein sequence ID" value="KRY05053.1"/>
    <property type="molecule type" value="Genomic_DNA"/>
</dbReference>
<feature type="non-terminal residue" evidence="1">
    <location>
        <position position="1"/>
    </location>
</feature>
<reference evidence="1 2" key="1">
    <citation type="submission" date="2015-01" db="EMBL/GenBank/DDBJ databases">
        <title>Evolution of Trichinella species and genotypes.</title>
        <authorList>
            <person name="Korhonen P.K."/>
            <person name="Edoardo P."/>
            <person name="Giuseppe L.R."/>
            <person name="Gasser R.B."/>
        </authorList>
    </citation>
    <scope>NUCLEOTIDE SEQUENCE [LARGE SCALE GENOMIC DNA]</scope>
    <source>
        <strain evidence="1">ISS2496</strain>
    </source>
</reference>
<evidence type="ECO:0000313" key="2">
    <source>
        <dbReference type="Proteomes" id="UP000054783"/>
    </source>
</evidence>
<name>A0A0V0YY17_9BILA</name>
<organism evidence="1 2">
    <name type="scientific">Trichinella patagoniensis</name>
    <dbReference type="NCBI Taxonomy" id="990121"/>
    <lineage>
        <taxon>Eukaryota</taxon>
        <taxon>Metazoa</taxon>
        <taxon>Ecdysozoa</taxon>
        <taxon>Nematoda</taxon>
        <taxon>Enoplea</taxon>
        <taxon>Dorylaimia</taxon>
        <taxon>Trichinellida</taxon>
        <taxon>Trichinellidae</taxon>
        <taxon>Trichinella</taxon>
    </lineage>
</organism>
<protein>
    <submittedName>
        <fullName evidence="1">Uncharacterized protein</fullName>
    </submittedName>
</protein>
<dbReference type="AlphaFoldDB" id="A0A0V0YY17"/>
<proteinExistence type="predicted"/>
<accession>A0A0V0YY17</accession>
<gene>
    <name evidence="1" type="ORF">T12_1841</name>
</gene>
<sequence length="71" mass="7790">LFQSFQSSNMLINIRLEFINSIITLTGSAQCTPSFATAVIVSTSNYALAPYCKGIPWAKFQKTIFEKLPGA</sequence>
<keyword evidence="2" id="KW-1185">Reference proteome</keyword>